<accession>A0A9E6Y0T8</accession>
<proteinExistence type="predicted"/>
<evidence type="ECO:0000313" key="2">
    <source>
        <dbReference type="EMBL" id="UGS37855.1"/>
    </source>
</evidence>
<sequence>MAPRSRTVSMEPPELGRTAGLAWARFAPDGAPWGSLLVLHGAGSRKESHYDFGRAARAAGLCALCFDARGHGESDGPMGAGVLDDLAAVAGELPRDVPLALRGSSMGGYLAIVAAAALGARAVVAICPAPADGLIVALRAGRFDFRADRPALEAFLAEHDDLQAAGAYEGGLLLLHAEGDESVPYQHSVALDAAAAGARPRRLLVIPGGHHRSIQHDAELQGEALRWLERALR</sequence>
<dbReference type="Gene3D" id="3.40.50.1820">
    <property type="entry name" value="alpha/beta hydrolase"/>
    <property type="match status" value="1"/>
</dbReference>
<dbReference type="RefSeq" id="WP_259311897.1">
    <property type="nucleotide sequence ID" value="NZ_CP087164.1"/>
</dbReference>
<gene>
    <name evidence="2" type="ORF">DSM104329_04276</name>
</gene>
<evidence type="ECO:0000259" key="1">
    <source>
        <dbReference type="Pfam" id="PF12697"/>
    </source>
</evidence>
<protein>
    <recommendedName>
        <fullName evidence="1">AB hydrolase-1 domain-containing protein</fullName>
    </recommendedName>
</protein>
<reference evidence="2" key="1">
    <citation type="journal article" date="2022" name="Int. J. Syst. Evol. Microbiol.">
        <title>Pseudomonas aegrilactucae sp. nov. and Pseudomonas morbosilactucae sp. nov., pathogens causing bacterial rot of lettuce in Japan.</title>
        <authorList>
            <person name="Sawada H."/>
            <person name="Fujikawa T."/>
            <person name="Satou M."/>
        </authorList>
    </citation>
    <scope>NUCLEOTIDE SEQUENCE</scope>
    <source>
        <strain evidence="2">0166_1</strain>
    </source>
</reference>
<dbReference type="KEGG" id="sbae:DSM104329_04276"/>
<organism evidence="2 3">
    <name type="scientific">Capillimicrobium parvum</name>
    <dbReference type="NCBI Taxonomy" id="2884022"/>
    <lineage>
        <taxon>Bacteria</taxon>
        <taxon>Bacillati</taxon>
        <taxon>Actinomycetota</taxon>
        <taxon>Thermoleophilia</taxon>
        <taxon>Solirubrobacterales</taxon>
        <taxon>Capillimicrobiaceae</taxon>
        <taxon>Capillimicrobium</taxon>
    </lineage>
</organism>
<dbReference type="SUPFAM" id="SSF53474">
    <property type="entry name" value="alpha/beta-Hydrolases"/>
    <property type="match status" value="1"/>
</dbReference>
<name>A0A9E6Y0T8_9ACTN</name>
<dbReference type="AlphaFoldDB" id="A0A9E6Y0T8"/>
<dbReference type="InterPro" id="IPR029058">
    <property type="entry name" value="AB_hydrolase_fold"/>
</dbReference>
<dbReference type="Proteomes" id="UP001162834">
    <property type="component" value="Chromosome"/>
</dbReference>
<dbReference type="InterPro" id="IPR000073">
    <property type="entry name" value="AB_hydrolase_1"/>
</dbReference>
<feature type="domain" description="AB hydrolase-1" evidence="1">
    <location>
        <begin position="36"/>
        <end position="156"/>
    </location>
</feature>
<keyword evidence="3" id="KW-1185">Reference proteome</keyword>
<dbReference type="EMBL" id="CP087164">
    <property type="protein sequence ID" value="UGS37855.1"/>
    <property type="molecule type" value="Genomic_DNA"/>
</dbReference>
<dbReference type="Pfam" id="PF12697">
    <property type="entry name" value="Abhydrolase_6"/>
    <property type="match status" value="1"/>
</dbReference>
<evidence type="ECO:0000313" key="3">
    <source>
        <dbReference type="Proteomes" id="UP001162834"/>
    </source>
</evidence>